<comment type="caution">
    <text evidence="2">The sequence shown here is derived from an EMBL/GenBank/DDBJ whole genome shotgun (WGS) entry which is preliminary data.</text>
</comment>
<protein>
    <recommendedName>
        <fullName evidence="4">Proteophosphoglycan ppg4</fullName>
    </recommendedName>
</protein>
<gene>
    <name evidence="2" type="ORF">DMC30DRAFT_418061</name>
</gene>
<evidence type="ECO:0008006" key="4">
    <source>
        <dbReference type="Google" id="ProtNLM"/>
    </source>
</evidence>
<feature type="chain" id="PRO_5022952133" description="Proteophosphoglycan ppg4" evidence="1">
    <location>
        <begin position="23"/>
        <end position="252"/>
    </location>
</feature>
<reference evidence="2 3" key="1">
    <citation type="submission" date="2019-03" db="EMBL/GenBank/DDBJ databases">
        <title>Rhodosporidium diobovatum UCD-FST 08-225 genome sequencing, assembly, and annotation.</title>
        <authorList>
            <person name="Fakankun I.U."/>
            <person name="Fristensky B."/>
            <person name="Levin D.B."/>
        </authorList>
    </citation>
    <scope>NUCLEOTIDE SEQUENCE [LARGE SCALE GENOMIC DNA]</scope>
    <source>
        <strain evidence="2 3">UCD-FST 08-225</strain>
    </source>
</reference>
<accession>A0A5C5FR00</accession>
<dbReference type="Proteomes" id="UP000311382">
    <property type="component" value="Unassembled WGS sequence"/>
</dbReference>
<organism evidence="2 3">
    <name type="scientific">Rhodotorula diobovata</name>
    <dbReference type="NCBI Taxonomy" id="5288"/>
    <lineage>
        <taxon>Eukaryota</taxon>
        <taxon>Fungi</taxon>
        <taxon>Dikarya</taxon>
        <taxon>Basidiomycota</taxon>
        <taxon>Pucciniomycotina</taxon>
        <taxon>Microbotryomycetes</taxon>
        <taxon>Sporidiobolales</taxon>
        <taxon>Sporidiobolaceae</taxon>
        <taxon>Rhodotorula</taxon>
    </lineage>
</organism>
<keyword evidence="3" id="KW-1185">Reference proteome</keyword>
<sequence>MKLSLLLLPALALVGVGSLALASTDPLALANDASPQLDKRMKADSVRVEADVRAQVKDAGHHDSKHHGDGQDVRVDVEVQVEVEVDRHGDDIIDGCPRRYHRDRHHRCVPNDGEGGCMRGYHRNRKGICVRIDVEVDVDVEVGPRRGRCPRHWRPNGHGNDGWAFDEHGRGPPSWSPPGWAYFGRSHGWAPYRGWVPPRRWRPVEVFVRIWIRVTWWVPPREWCNYWSSRWSRGWSVPAHWGWHPATWSSSA</sequence>
<dbReference type="AlphaFoldDB" id="A0A5C5FR00"/>
<name>A0A5C5FR00_9BASI</name>
<evidence type="ECO:0000313" key="3">
    <source>
        <dbReference type="Proteomes" id="UP000311382"/>
    </source>
</evidence>
<dbReference type="STRING" id="5288.A0A5C5FR00"/>
<keyword evidence="1" id="KW-0732">Signal</keyword>
<evidence type="ECO:0000256" key="1">
    <source>
        <dbReference type="SAM" id="SignalP"/>
    </source>
</evidence>
<dbReference type="EMBL" id="SOZI01000102">
    <property type="protein sequence ID" value="TNY19243.1"/>
    <property type="molecule type" value="Genomic_DNA"/>
</dbReference>
<feature type="signal peptide" evidence="1">
    <location>
        <begin position="1"/>
        <end position="22"/>
    </location>
</feature>
<proteinExistence type="predicted"/>
<evidence type="ECO:0000313" key="2">
    <source>
        <dbReference type="EMBL" id="TNY19243.1"/>
    </source>
</evidence>